<protein>
    <submittedName>
        <fullName evidence="1">Uncharacterized protein</fullName>
    </submittedName>
</protein>
<name>Q47D38_DECAR</name>
<sequence>MNAKTLTNPSLTSTAKTILSAHIEAYVSATIDDLRSHIPAINVHFDSPSEPVPAEARTWAYGAYFEAVDDYRSVCWGALRGSLLSRAYSLVSGCPVLMPPELTAPADIPLNLWKALIEGGWVTSYYDISEDEDETARCAHVGGSVIARALGIDLFEHIEAHFKTIENDTKGLFV</sequence>
<dbReference type="KEGG" id="dar:Daro_2510"/>
<dbReference type="AlphaFoldDB" id="Q47D38"/>
<gene>
    <name evidence="1" type="ordered locus">Daro_2510</name>
</gene>
<dbReference type="EMBL" id="CP000089">
    <property type="protein sequence ID" value="AAZ47243.1"/>
    <property type="molecule type" value="Genomic_DNA"/>
</dbReference>
<reference evidence="1" key="1">
    <citation type="submission" date="2005-08" db="EMBL/GenBank/DDBJ databases">
        <title>Complete sequence of Dechloromonas aromatica RCB.</title>
        <authorList>
            <person name="Salinero K.K."/>
            <person name="Copeland A."/>
            <person name="Lucas S."/>
            <person name="Lapidus A."/>
            <person name="Barry K."/>
            <person name="Detter J.C."/>
            <person name="Glavina T."/>
            <person name="Hammon N."/>
            <person name="Israni S."/>
            <person name="Pitluck S."/>
            <person name="Di Bartolo G."/>
            <person name="Trong S."/>
            <person name="Schmutz J."/>
            <person name="Larimer F."/>
            <person name="Land M."/>
            <person name="Ivanova N."/>
            <person name="Richardson P."/>
        </authorList>
    </citation>
    <scope>NUCLEOTIDE SEQUENCE</scope>
    <source>
        <strain evidence="1">RCB</strain>
    </source>
</reference>
<evidence type="ECO:0000313" key="1">
    <source>
        <dbReference type="EMBL" id="AAZ47243.1"/>
    </source>
</evidence>
<dbReference type="HOGENOM" id="CLU_1537562_0_0_4"/>
<organism evidence="1">
    <name type="scientific">Dechloromonas aromatica (strain RCB)</name>
    <dbReference type="NCBI Taxonomy" id="159087"/>
    <lineage>
        <taxon>Bacteria</taxon>
        <taxon>Pseudomonadati</taxon>
        <taxon>Pseudomonadota</taxon>
        <taxon>Betaproteobacteria</taxon>
        <taxon>Rhodocyclales</taxon>
        <taxon>Azonexaceae</taxon>
        <taxon>Dechloromonas</taxon>
    </lineage>
</organism>
<accession>Q47D38</accession>
<proteinExistence type="predicted"/>